<dbReference type="Pfam" id="PF00512">
    <property type="entry name" value="HisKA"/>
    <property type="match status" value="1"/>
</dbReference>
<dbReference type="EC" id="2.7.13.3" evidence="3"/>
<dbReference type="InterPro" id="IPR036097">
    <property type="entry name" value="HisK_dim/P_sf"/>
</dbReference>
<feature type="domain" description="PAS" evidence="16">
    <location>
        <begin position="271"/>
        <end position="316"/>
    </location>
</feature>
<evidence type="ECO:0000256" key="8">
    <source>
        <dbReference type="ARBA" id="ARBA00022741"/>
    </source>
</evidence>
<keyword evidence="8" id="KW-0547">Nucleotide-binding</keyword>
<dbReference type="AlphaFoldDB" id="A0A7J0C077"/>
<dbReference type="Pfam" id="PF08448">
    <property type="entry name" value="PAS_4"/>
    <property type="match status" value="1"/>
</dbReference>
<comment type="catalytic activity">
    <reaction evidence="1">
        <text>ATP + protein L-histidine = ADP + protein N-phospho-L-histidine.</text>
        <dbReference type="EC" id="2.7.13.3"/>
    </reaction>
</comment>
<dbReference type="Gene3D" id="3.30.565.10">
    <property type="entry name" value="Histidine kinase-like ATPase, C-terminal domain"/>
    <property type="match status" value="1"/>
</dbReference>
<dbReference type="SUPFAM" id="SSF55785">
    <property type="entry name" value="PYP-like sensor domain (PAS domain)"/>
    <property type="match status" value="1"/>
</dbReference>
<sequence length="642" mass="69010">MELNAMKLHREQRLPGPFASPWLVIGGAVILGVIILAMTLRNLDRDGKQMARILEEKGAALIKALEAGARTGMRHRLGTEMRMQVLVEEMAAQPDILFIMVTDHAGRVLAHSEPDKQGAVVFSPEDMSQLQPDEAVSWRIMAKENTRAFVVYRRFTPLQGRESLRGRNGGNRHGDDAFPDLLGDAPLPGQGGMGPMRNAQRGLMSFFTSPDSPPPVIYVGMDVTPFEQARADDRRHTIVMAAILLLLGFAGFTSLIWAQNVRRSRRMLKDSQAFSAEIIASLPDGLVLVDATGRIAFLNDKAEGLLGVTLDSVRGKRPQDVLPAAVTGALAALNTHGRLHETEAECRLAGGSDVPVGISGARVLTDDAPGETARNGSMVGHVGDIIILRDLSEVRRLQQEVRRKEKLAAIGSLAAGVAHEIRNPLSSIKGYATYFGTRFPEDSEDRAAAGILVQEVDRLNRVITDLIGLARPSDLNRVPTDVAGLANHCLRLLGPDAAAQGVSLSLENAPHLPFVNLDPDRFAQALLNVCLNGMEAMPDGGSLSLRIDTDEAGMLRVRVSDTGHGISPEARDRIFDPYFTTKSQGTGLGLAIVHKIVEAHGGTVHAAPGPQQPQGEVPADGTEGRGTTFTILLPPAQPETTP</sequence>
<dbReference type="Pfam" id="PF02518">
    <property type="entry name" value="HATPase_c"/>
    <property type="match status" value="1"/>
</dbReference>
<comment type="caution">
    <text evidence="17">The sequence shown here is derived from an EMBL/GenBank/DDBJ whole genome shotgun (WGS) entry which is preliminary data.</text>
</comment>
<evidence type="ECO:0000256" key="3">
    <source>
        <dbReference type="ARBA" id="ARBA00012438"/>
    </source>
</evidence>
<evidence type="ECO:0000256" key="1">
    <source>
        <dbReference type="ARBA" id="ARBA00000085"/>
    </source>
</evidence>
<dbReference type="InterPro" id="IPR035965">
    <property type="entry name" value="PAS-like_dom_sf"/>
</dbReference>
<dbReference type="InterPro" id="IPR013656">
    <property type="entry name" value="PAS_4"/>
</dbReference>
<dbReference type="PROSITE" id="PS50112">
    <property type="entry name" value="PAS"/>
    <property type="match status" value="1"/>
</dbReference>
<dbReference type="EMBL" id="BLVP01000043">
    <property type="protein sequence ID" value="GFM38604.1"/>
    <property type="molecule type" value="Genomic_DNA"/>
</dbReference>
<dbReference type="Proteomes" id="UP000503820">
    <property type="component" value="Unassembled WGS sequence"/>
</dbReference>
<keyword evidence="9 17" id="KW-0418">Kinase</keyword>
<reference evidence="17 18" key="1">
    <citation type="submission" date="2020-05" db="EMBL/GenBank/DDBJ databases">
        <title>Draft genome sequence of Desulfovibrio psychrotolerans JS1T.</title>
        <authorList>
            <person name="Ueno A."/>
            <person name="Tamazawa S."/>
            <person name="Tamamura S."/>
            <person name="Murakami T."/>
            <person name="Kiyama T."/>
            <person name="Inomata H."/>
            <person name="Amano Y."/>
            <person name="Miyakawa K."/>
            <person name="Tamaki H."/>
            <person name="Naganuma T."/>
            <person name="Kaneko K."/>
        </authorList>
    </citation>
    <scope>NUCLEOTIDE SEQUENCE [LARGE SCALE GENOMIC DNA]</scope>
    <source>
        <strain evidence="17 18">JS1</strain>
    </source>
</reference>
<keyword evidence="10" id="KW-0067">ATP-binding</keyword>
<dbReference type="RefSeq" id="WP_174411206.1">
    <property type="nucleotide sequence ID" value="NZ_BLVP01000043.1"/>
</dbReference>
<keyword evidence="11 14" id="KW-1133">Transmembrane helix</keyword>
<dbReference type="NCBIfam" id="TIGR00229">
    <property type="entry name" value="sensory_box"/>
    <property type="match status" value="1"/>
</dbReference>
<dbReference type="InterPro" id="IPR000014">
    <property type="entry name" value="PAS"/>
</dbReference>
<dbReference type="SUPFAM" id="SSF47384">
    <property type="entry name" value="Homodimeric domain of signal transducing histidine kinase"/>
    <property type="match status" value="1"/>
</dbReference>
<dbReference type="InterPro" id="IPR003661">
    <property type="entry name" value="HisK_dim/P_dom"/>
</dbReference>
<evidence type="ECO:0000256" key="10">
    <source>
        <dbReference type="ARBA" id="ARBA00022840"/>
    </source>
</evidence>
<dbReference type="CDD" id="cd00130">
    <property type="entry name" value="PAS"/>
    <property type="match status" value="1"/>
</dbReference>
<keyword evidence="6" id="KW-0808">Transferase</keyword>
<dbReference type="InterPro" id="IPR004358">
    <property type="entry name" value="Sig_transdc_His_kin-like_C"/>
</dbReference>
<dbReference type="SUPFAM" id="SSF103190">
    <property type="entry name" value="Sensory domain-like"/>
    <property type="match status" value="1"/>
</dbReference>
<dbReference type="InterPro" id="IPR029151">
    <property type="entry name" value="Sensor-like_sf"/>
</dbReference>
<evidence type="ECO:0000256" key="7">
    <source>
        <dbReference type="ARBA" id="ARBA00022692"/>
    </source>
</evidence>
<dbReference type="InterPro" id="IPR003594">
    <property type="entry name" value="HATPase_dom"/>
</dbReference>
<feature type="domain" description="Histidine kinase" evidence="15">
    <location>
        <begin position="416"/>
        <end position="637"/>
    </location>
</feature>
<dbReference type="InterPro" id="IPR005467">
    <property type="entry name" value="His_kinase_dom"/>
</dbReference>
<protein>
    <recommendedName>
        <fullName evidence="3">histidine kinase</fullName>
        <ecNumber evidence="3">2.7.13.3</ecNumber>
    </recommendedName>
</protein>
<feature type="region of interest" description="Disordered" evidence="13">
    <location>
        <begin position="603"/>
        <end position="642"/>
    </location>
</feature>
<dbReference type="SMART" id="SM00091">
    <property type="entry name" value="PAS"/>
    <property type="match status" value="1"/>
</dbReference>
<dbReference type="Gene3D" id="1.10.287.130">
    <property type="match status" value="1"/>
</dbReference>
<gene>
    <name evidence="17" type="primary">zraS</name>
    <name evidence="17" type="ORF">DSM19430T_32880</name>
</gene>
<dbReference type="CDD" id="cd00082">
    <property type="entry name" value="HisKA"/>
    <property type="match status" value="1"/>
</dbReference>
<dbReference type="PANTHER" id="PTHR43065">
    <property type="entry name" value="SENSOR HISTIDINE KINASE"/>
    <property type="match status" value="1"/>
</dbReference>
<evidence type="ECO:0000256" key="14">
    <source>
        <dbReference type="SAM" id="Phobius"/>
    </source>
</evidence>
<dbReference type="SMART" id="SM00387">
    <property type="entry name" value="HATPase_c"/>
    <property type="match status" value="1"/>
</dbReference>
<organism evidence="17 18">
    <name type="scientific">Desulfovibrio psychrotolerans</name>
    <dbReference type="NCBI Taxonomy" id="415242"/>
    <lineage>
        <taxon>Bacteria</taxon>
        <taxon>Pseudomonadati</taxon>
        <taxon>Thermodesulfobacteriota</taxon>
        <taxon>Desulfovibrionia</taxon>
        <taxon>Desulfovibrionales</taxon>
        <taxon>Desulfovibrionaceae</taxon>
        <taxon>Desulfovibrio</taxon>
    </lineage>
</organism>
<dbReference type="PRINTS" id="PR00344">
    <property type="entry name" value="BCTRLSENSOR"/>
</dbReference>
<evidence type="ECO:0000256" key="12">
    <source>
        <dbReference type="ARBA" id="ARBA00023012"/>
    </source>
</evidence>
<dbReference type="SUPFAM" id="SSF55874">
    <property type="entry name" value="ATPase domain of HSP90 chaperone/DNA topoisomerase II/histidine kinase"/>
    <property type="match status" value="1"/>
</dbReference>
<evidence type="ECO:0000256" key="4">
    <source>
        <dbReference type="ARBA" id="ARBA00022475"/>
    </source>
</evidence>
<evidence type="ECO:0000313" key="18">
    <source>
        <dbReference type="Proteomes" id="UP000503820"/>
    </source>
</evidence>
<dbReference type="GO" id="GO:0000155">
    <property type="term" value="F:phosphorelay sensor kinase activity"/>
    <property type="evidence" value="ECO:0007669"/>
    <property type="project" value="InterPro"/>
</dbReference>
<evidence type="ECO:0000259" key="15">
    <source>
        <dbReference type="PROSITE" id="PS50109"/>
    </source>
</evidence>
<keyword evidence="7 14" id="KW-0812">Transmembrane</keyword>
<evidence type="ECO:0000256" key="9">
    <source>
        <dbReference type="ARBA" id="ARBA00022777"/>
    </source>
</evidence>
<evidence type="ECO:0000256" key="6">
    <source>
        <dbReference type="ARBA" id="ARBA00022679"/>
    </source>
</evidence>
<keyword evidence="12" id="KW-0902">Two-component regulatory system</keyword>
<evidence type="ECO:0000256" key="13">
    <source>
        <dbReference type="SAM" id="MobiDB-lite"/>
    </source>
</evidence>
<evidence type="ECO:0000259" key="16">
    <source>
        <dbReference type="PROSITE" id="PS50112"/>
    </source>
</evidence>
<evidence type="ECO:0000256" key="2">
    <source>
        <dbReference type="ARBA" id="ARBA00004651"/>
    </source>
</evidence>
<dbReference type="Gene3D" id="3.30.450.20">
    <property type="entry name" value="PAS domain"/>
    <property type="match status" value="2"/>
</dbReference>
<dbReference type="InterPro" id="IPR036890">
    <property type="entry name" value="HATPase_C_sf"/>
</dbReference>
<dbReference type="PROSITE" id="PS50109">
    <property type="entry name" value="HIS_KIN"/>
    <property type="match status" value="1"/>
</dbReference>
<keyword evidence="5" id="KW-0597">Phosphoprotein</keyword>
<keyword evidence="18" id="KW-1185">Reference proteome</keyword>
<dbReference type="GO" id="GO:0005524">
    <property type="term" value="F:ATP binding"/>
    <property type="evidence" value="ECO:0007669"/>
    <property type="project" value="UniProtKB-KW"/>
</dbReference>
<feature type="transmembrane region" description="Helical" evidence="14">
    <location>
        <begin position="238"/>
        <end position="258"/>
    </location>
</feature>
<keyword evidence="4" id="KW-1003">Cell membrane</keyword>
<name>A0A7J0C077_9BACT</name>
<dbReference type="PANTHER" id="PTHR43065:SF10">
    <property type="entry name" value="PEROXIDE STRESS-ACTIVATED HISTIDINE KINASE MAK3"/>
    <property type="match status" value="1"/>
</dbReference>
<comment type="subcellular location">
    <subcellularLocation>
        <location evidence="2">Cell membrane</location>
        <topology evidence="2">Multi-pass membrane protein</topology>
    </subcellularLocation>
</comment>
<evidence type="ECO:0000256" key="11">
    <source>
        <dbReference type="ARBA" id="ARBA00022989"/>
    </source>
</evidence>
<accession>A0A7J0C077</accession>
<evidence type="ECO:0000313" key="17">
    <source>
        <dbReference type="EMBL" id="GFM38604.1"/>
    </source>
</evidence>
<evidence type="ECO:0000256" key="5">
    <source>
        <dbReference type="ARBA" id="ARBA00022553"/>
    </source>
</evidence>
<dbReference type="SMART" id="SM00388">
    <property type="entry name" value="HisKA"/>
    <property type="match status" value="1"/>
</dbReference>
<proteinExistence type="predicted"/>
<keyword evidence="14" id="KW-0472">Membrane</keyword>
<dbReference type="GO" id="GO:0005886">
    <property type="term" value="C:plasma membrane"/>
    <property type="evidence" value="ECO:0007669"/>
    <property type="project" value="UniProtKB-SubCell"/>
</dbReference>
<feature type="transmembrane region" description="Helical" evidence="14">
    <location>
        <begin position="20"/>
        <end position="40"/>
    </location>
</feature>